<evidence type="ECO:0000313" key="2">
    <source>
        <dbReference type="Proteomes" id="UP000430404"/>
    </source>
</evidence>
<dbReference type="PANTHER" id="PTHR30528">
    <property type="entry name" value="CYTOPLASMIC PROTEIN"/>
    <property type="match status" value="1"/>
</dbReference>
<dbReference type="InterPro" id="IPR009351">
    <property type="entry name" value="AlkZ-like"/>
</dbReference>
<sequence>MVDEHYLYDNIMISLLKRLAISHQGLEQNNRFGEGLSATQQAIEHLGYVQIDTISVVERAHHHVLWSRVPNYQLTHLNQLVQEKQIFEHWAHAASYLPMRDYRYAMPLMNVVRNGESRYFSRGDQQLMHEILAQVKAEGRIRLRNMEKGKREGAAGWWNAGPSRKAIEQLFMQGDLMICERNGMEKVYDLTERCIPQGIDLSTPTLQEYAQYLLDTTIRAHGVFTWKQLLHLKTNKDLREIMRKLLDEQIDAGMIKLIKLENGQTVYVTSAVLEHEPNIQTEVKILSPFDNLLIHRERLSSLFGFDYRIECYVPAAKRQYGYFCLPLLYADDFVGQIDCKVHRREKRLEVISLHVQEAKLQDRDSFLLALKRELQRFAQFNQCTSIDLDKIKLG</sequence>
<proteinExistence type="predicted"/>
<accession>A0A653KC09</accession>
<evidence type="ECO:0000313" key="1">
    <source>
        <dbReference type="EMBL" id="VXA58312.1"/>
    </source>
</evidence>
<dbReference type="PANTHER" id="PTHR30528:SF0">
    <property type="entry name" value="CYTOPLASMIC PROTEIN"/>
    <property type="match status" value="1"/>
</dbReference>
<dbReference type="Proteomes" id="UP000430404">
    <property type="component" value="Unassembled WGS sequence"/>
</dbReference>
<gene>
    <name evidence="1" type="ORF">ACI8B_610024</name>
</gene>
<reference evidence="1 2" key="1">
    <citation type="submission" date="2019-10" db="EMBL/GenBank/DDBJ databases">
        <authorList>
            <person name="Karimi E."/>
        </authorList>
    </citation>
    <scope>NUCLEOTIDE SEQUENCE [LARGE SCALE GENOMIC DNA]</scope>
    <source>
        <strain evidence="1">Acinetobacter sp. 8BE</strain>
    </source>
</reference>
<name>A0A653KC09_9GAMM</name>
<evidence type="ECO:0008006" key="3">
    <source>
        <dbReference type="Google" id="ProtNLM"/>
    </source>
</evidence>
<dbReference type="EMBL" id="CABWKZ010000058">
    <property type="protein sequence ID" value="VXA58312.1"/>
    <property type="molecule type" value="Genomic_DNA"/>
</dbReference>
<protein>
    <recommendedName>
        <fullName evidence="3">Winged helix-turn-helix domain-containing protein</fullName>
    </recommendedName>
</protein>
<dbReference type="AlphaFoldDB" id="A0A653KC09"/>
<dbReference type="Pfam" id="PF06224">
    <property type="entry name" value="AlkZ-like"/>
    <property type="match status" value="1"/>
</dbReference>
<organism evidence="1 2">
    <name type="scientific">Acinetobacter proteolyticus</name>
    <dbReference type="NCBI Taxonomy" id="1776741"/>
    <lineage>
        <taxon>Bacteria</taxon>
        <taxon>Pseudomonadati</taxon>
        <taxon>Pseudomonadota</taxon>
        <taxon>Gammaproteobacteria</taxon>
        <taxon>Moraxellales</taxon>
        <taxon>Moraxellaceae</taxon>
        <taxon>Acinetobacter</taxon>
    </lineage>
</organism>